<feature type="signal peptide" evidence="1">
    <location>
        <begin position="1"/>
        <end position="27"/>
    </location>
</feature>
<protein>
    <recommendedName>
        <fullName evidence="2">SCP domain-containing protein</fullName>
    </recommendedName>
</protein>
<evidence type="ECO:0000256" key="1">
    <source>
        <dbReference type="SAM" id="SignalP"/>
    </source>
</evidence>
<feature type="domain" description="SCP" evidence="2">
    <location>
        <begin position="38"/>
        <end position="102"/>
    </location>
</feature>
<keyword evidence="4" id="KW-1185">Reference proteome</keyword>
<name>A0A8J4SPY3_9TREM</name>
<dbReference type="Gene3D" id="3.40.33.10">
    <property type="entry name" value="CAP"/>
    <property type="match status" value="1"/>
</dbReference>
<feature type="chain" id="PRO_5035200374" description="SCP domain-containing protein" evidence="1">
    <location>
        <begin position="28"/>
        <end position="112"/>
    </location>
</feature>
<dbReference type="InterPro" id="IPR014044">
    <property type="entry name" value="CAP_dom"/>
</dbReference>
<reference evidence="3" key="1">
    <citation type="submission" date="2019-05" db="EMBL/GenBank/DDBJ databases">
        <title>Annotation for the trematode Paragonimus heterotremus.</title>
        <authorList>
            <person name="Choi Y.-J."/>
        </authorList>
    </citation>
    <scope>NUCLEOTIDE SEQUENCE</scope>
    <source>
        <strain evidence="3">LC</strain>
    </source>
</reference>
<gene>
    <name evidence="3" type="ORF">PHET_05125</name>
</gene>
<organism evidence="3 4">
    <name type="scientific">Paragonimus heterotremus</name>
    <dbReference type="NCBI Taxonomy" id="100268"/>
    <lineage>
        <taxon>Eukaryota</taxon>
        <taxon>Metazoa</taxon>
        <taxon>Spiralia</taxon>
        <taxon>Lophotrochozoa</taxon>
        <taxon>Platyhelminthes</taxon>
        <taxon>Trematoda</taxon>
        <taxon>Digenea</taxon>
        <taxon>Plagiorchiida</taxon>
        <taxon>Troglotremata</taxon>
        <taxon>Troglotrematidae</taxon>
        <taxon>Paragonimus</taxon>
    </lineage>
</organism>
<dbReference type="EMBL" id="LUCH01002345">
    <property type="protein sequence ID" value="KAF5401625.1"/>
    <property type="molecule type" value="Genomic_DNA"/>
</dbReference>
<keyword evidence="1" id="KW-0732">Signal</keyword>
<dbReference type="Proteomes" id="UP000748531">
    <property type="component" value="Unassembled WGS sequence"/>
</dbReference>
<evidence type="ECO:0000313" key="4">
    <source>
        <dbReference type="Proteomes" id="UP000748531"/>
    </source>
</evidence>
<proteinExistence type="predicted"/>
<accession>A0A8J4SPY3</accession>
<dbReference type="AlphaFoldDB" id="A0A8J4SPY3"/>
<dbReference type="OrthoDB" id="43654at2759"/>
<dbReference type="CDD" id="cd05380">
    <property type="entry name" value="CAP_euk"/>
    <property type="match status" value="1"/>
</dbReference>
<dbReference type="SUPFAM" id="SSF55797">
    <property type="entry name" value="PR-1-like"/>
    <property type="match status" value="1"/>
</dbReference>
<sequence length="112" mass="12375">MRHSTVLFKSLHVLLLITCKSLDPVKSTISTDEKELILSVHNVAREELLNCTFPGQPAAKTMPAFVWQDSLAGTARNLSESCVFQHNDNADRIVDNYTYVGQNLAGAPTVEM</sequence>
<comment type="caution">
    <text evidence="3">The sequence shown here is derived from an EMBL/GenBank/DDBJ whole genome shotgun (WGS) entry which is preliminary data.</text>
</comment>
<dbReference type="Pfam" id="PF00188">
    <property type="entry name" value="CAP"/>
    <property type="match status" value="1"/>
</dbReference>
<evidence type="ECO:0000259" key="2">
    <source>
        <dbReference type="Pfam" id="PF00188"/>
    </source>
</evidence>
<evidence type="ECO:0000313" key="3">
    <source>
        <dbReference type="EMBL" id="KAF5401625.1"/>
    </source>
</evidence>
<dbReference type="InterPro" id="IPR035940">
    <property type="entry name" value="CAP_sf"/>
</dbReference>